<dbReference type="InterPro" id="IPR041588">
    <property type="entry name" value="Integrase_H2C2"/>
</dbReference>
<sequence length="559" mass="64455">MSPNQLREYHVWWNGPDWLSQPSRFWPPIGRPISRNFASEELEERVVSLPAQIQAPNELFSLYSSYSKLVRTVALLRRFVHNLKSTDKADRRTGFLSTMEINEATVVLVKLAQVERFAQELAEITRTGQVKPNSRLNSLFPIMVNGVLRVGGRLRHAPVSYDQRHPMILPDTHPLTELIMVYYHRKHFHAGPQLLVAVIRERFWPLRTRNLARRVVHACTRCFRCKPKVLEQLMGELPSERVTPTLPFARTGVDYCGPFFYRPTRRATAIKCYVSVFVCLVTKAVHLECVADLTTNAFIAALRRFVARRGKPELIECDNALNFQGAKRELEELAHLFRSQQHKDQVTRSCSDDGITFKFIPPRSPNFGGLWEAAVKSLKTHLRRTVGNVTLYQDEFWTILIQIESCLNSRPLTQLTSDPNDLEVLTPGHFLVHRSLTSIPEPSLAGIPANRLDRYQQTQEYVRRIWSQWQSEYLSGLQPRTRWTQRRDNIQVGTLVLVKEENLPPLKWCIGRITKIYRGNDNCIRVVDVRTKDGEYRRGISKICVLPNQPDVTSTQEGN</sequence>
<evidence type="ECO:0000313" key="2">
    <source>
        <dbReference type="EnsemblMetazoa" id="AALFPA23_022051.P32652"/>
    </source>
</evidence>
<name>A0ABM1ZVI1_AEDAL</name>
<evidence type="ECO:0000313" key="3">
    <source>
        <dbReference type="Proteomes" id="UP000069940"/>
    </source>
</evidence>
<reference evidence="3" key="1">
    <citation type="journal article" date="2015" name="Proc. Natl. Acad. Sci. U.S.A.">
        <title>Genome sequence of the Asian Tiger mosquito, Aedes albopictus, reveals insights into its biology, genetics, and evolution.</title>
        <authorList>
            <person name="Chen X.G."/>
            <person name="Jiang X."/>
            <person name="Gu J."/>
            <person name="Xu M."/>
            <person name="Wu Y."/>
            <person name="Deng Y."/>
            <person name="Zhang C."/>
            <person name="Bonizzoni M."/>
            <person name="Dermauw W."/>
            <person name="Vontas J."/>
            <person name="Armbruster P."/>
            <person name="Huang X."/>
            <person name="Yang Y."/>
            <person name="Zhang H."/>
            <person name="He W."/>
            <person name="Peng H."/>
            <person name="Liu Y."/>
            <person name="Wu K."/>
            <person name="Chen J."/>
            <person name="Lirakis M."/>
            <person name="Topalis P."/>
            <person name="Van Leeuwen T."/>
            <person name="Hall A.B."/>
            <person name="Jiang X."/>
            <person name="Thorpe C."/>
            <person name="Mueller R.L."/>
            <person name="Sun C."/>
            <person name="Waterhouse R.M."/>
            <person name="Yan G."/>
            <person name="Tu Z.J."/>
            <person name="Fang X."/>
            <person name="James A.A."/>
        </authorList>
    </citation>
    <scope>NUCLEOTIDE SEQUENCE [LARGE SCALE GENOMIC DNA]</scope>
    <source>
        <strain evidence="3">Foshan</strain>
    </source>
</reference>
<dbReference type="PANTHER" id="PTHR47331:SF1">
    <property type="entry name" value="GAG-LIKE PROTEIN"/>
    <property type="match status" value="1"/>
</dbReference>
<organism evidence="2 3">
    <name type="scientific">Aedes albopictus</name>
    <name type="common">Asian tiger mosquito</name>
    <name type="synonym">Stegomyia albopicta</name>
    <dbReference type="NCBI Taxonomy" id="7160"/>
    <lineage>
        <taxon>Eukaryota</taxon>
        <taxon>Metazoa</taxon>
        <taxon>Ecdysozoa</taxon>
        <taxon>Arthropoda</taxon>
        <taxon>Hexapoda</taxon>
        <taxon>Insecta</taxon>
        <taxon>Pterygota</taxon>
        <taxon>Neoptera</taxon>
        <taxon>Endopterygota</taxon>
        <taxon>Diptera</taxon>
        <taxon>Nematocera</taxon>
        <taxon>Culicoidea</taxon>
        <taxon>Culicidae</taxon>
        <taxon>Culicinae</taxon>
        <taxon>Aedini</taxon>
        <taxon>Aedes</taxon>
        <taxon>Stegomyia</taxon>
    </lineage>
</organism>
<dbReference type="InterPro" id="IPR001584">
    <property type="entry name" value="Integrase_cat-core"/>
</dbReference>
<dbReference type="PROSITE" id="PS50994">
    <property type="entry name" value="INTEGRASE"/>
    <property type="match status" value="1"/>
</dbReference>
<dbReference type="Gene3D" id="3.30.420.10">
    <property type="entry name" value="Ribonuclease H-like superfamily/Ribonuclease H"/>
    <property type="match status" value="1"/>
</dbReference>
<dbReference type="InterPro" id="IPR012337">
    <property type="entry name" value="RNaseH-like_sf"/>
</dbReference>
<dbReference type="RefSeq" id="XP_062703844.1">
    <property type="nucleotide sequence ID" value="XM_062847860.1"/>
</dbReference>
<dbReference type="Pfam" id="PF17921">
    <property type="entry name" value="Integrase_H2C2"/>
    <property type="match status" value="1"/>
</dbReference>
<dbReference type="EnsemblMetazoa" id="AALFPA23_022051.R32652">
    <property type="protein sequence ID" value="AALFPA23_022051.P32652"/>
    <property type="gene ID" value="AALFPA23_022051"/>
</dbReference>
<proteinExistence type="predicted"/>
<feature type="domain" description="Integrase catalytic" evidence="1">
    <location>
        <begin position="243"/>
        <end position="435"/>
    </location>
</feature>
<dbReference type="Proteomes" id="UP000069940">
    <property type="component" value="Unassembled WGS sequence"/>
</dbReference>
<dbReference type="PANTHER" id="PTHR47331">
    <property type="entry name" value="PHD-TYPE DOMAIN-CONTAINING PROTEIN"/>
    <property type="match status" value="1"/>
</dbReference>
<dbReference type="InterPro" id="IPR036397">
    <property type="entry name" value="RNaseH_sf"/>
</dbReference>
<dbReference type="GeneID" id="134286272"/>
<keyword evidence="3" id="KW-1185">Reference proteome</keyword>
<dbReference type="InterPro" id="IPR040676">
    <property type="entry name" value="DUF5641"/>
</dbReference>
<dbReference type="Pfam" id="PF18701">
    <property type="entry name" value="DUF5641"/>
    <property type="match status" value="1"/>
</dbReference>
<evidence type="ECO:0000259" key="1">
    <source>
        <dbReference type="PROSITE" id="PS50994"/>
    </source>
</evidence>
<dbReference type="SUPFAM" id="SSF53098">
    <property type="entry name" value="Ribonuclease H-like"/>
    <property type="match status" value="1"/>
</dbReference>
<accession>A0ABM1ZVI1</accession>
<protein>
    <recommendedName>
        <fullName evidence="1">Integrase catalytic domain-containing protein</fullName>
    </recommendedName>
</protein>
<reference evidence="2" key="2">
    <citation type="submission" date="2025-05" db="UniProtKB">
        <authorList>
            <consortium name="EnsemblMetazoa"/>
        </authorList>
    </citation>
    <scope>IDENTIFICATION</scope>
    <source>
        <strain evidence="2">Foshan</strain>
    </source>
</reference>